<dbReference type="GeneID" id="87906382"/>
<protein>
    <submittedName>
        <fullName evidence="2">Uncharacterized protein</fullName>
    </submittedName>
</protein>
<evidence type="ECO:0000313" key="2">
    <source>
        <dbReference type="EMBL" id="KAK4660595.1"/>
    </source>
</evidence>
<name>A0ABR0GXS2_9PEZI</name>
<gene>
    <name evidence="2" type="ORF">QC762_120413</name>
</gene>
<proteinExistence type="predicted"/>
<feature type="chain" id="PRO_5046340956" evidence="1">
    <location>
        <begin position="20"/>
        <end position="154"/>
    </location>
</feature>
<accession>A0ABR0GXS2</accession>
<dbReference type="Proteomes" id="UP001323405">
    <property type="component" value="Unassembled WGS sequence"/>
</dbReference>
<comment type="caution">
    <text evidence="2">The sequence shown here is derived from an EMBL/GenBank/DDBJ whole genome shotgun (WGS) entry which is preliminary data.</text>
</comment>
<feature type="signal peptide" evidence="1">
    <location>
        <begin position="1"/>
        <end position="19"/>
    </location>
</feature>
<dbReference type="EMBL" id="JAFFHA010000001">
    <property type="protein sequence ID" value="KAK4660595.1"/>
    <property type="molecule type" value="Genomic_DNA"/>
</dbReference>
<keyword evidence="3" id="KW-1185">Reference proteome</keyword>
<evidence type="ECO:0000256" key="1">
    <source>
        <dbReference type="SAM" id="SignalP"/>
    </source>
</evidence>
<evidence type="ECO:0000313" key="3">
    <source>
        <dbReference type="Proteomes" id="UP001323405"/>
    </source>
</evidence>
<reference evidence="2 3" key="1">
    <citation type="journal article" date="2023" name="bioRxiv">
        <title>High-quality genome assemblies of four members of thePodospora anserinaspecies complex.</title>
        <authorList>
            <person name="Ament-Velasquez S.L."/>
            <person name="Vogan A.A."/>
            <person name="Wallerman O."/>
            <person name="Hartmann F."/>
            <person name="Gautier V."/>
            <person name="Silar P."/>
            <person name="Giraud T."/>
            <person name="Johannesson H."/>
        </authorList>
    </citation>
    <scope>NUCLEOTIDE SEQUENCE [LARGE SCALE GENOMIC DNA]</scope>
    <source>
        <strain evidence="2 3">CBS 415.72m</strain>
    </source>
</reference>
<sequence length="154" mass="16886">MLSKIYTLAALLGVSMAAAAPSTRSLNLAILQARQAAEAPRLAAAGMVLDSTEALADGYFIETYTDIDDTTVPAVQHQNFVRPAYCHETLRCDYSPQHGVKREVTERLVRVLFRHKGWEWRAPRSMCLYGDYSRACEQADGFALCLGLAGSGDT</sequence>
<dbReference type="RefSeq" id="XP_062749565.1">
    <property type="nucleotide sequence ID" value="XM_062886475.1"/>
</dbReference>
<organism evidence="2 3">
    <name type="scientific">Podospora pseudocomata</name>
    <dbReference type="NCBI Taxonomy" id="2093779"/>
    <lineage>
        <taxon>Eukaryota</taxon>
        <taxon>Fungi</taxon>
        <taxon>Dikarya</taxon>
        <taxon>Ascomycota</taxon>
        <taxon>Pezizomycotina</taxon>
        <taxon>Sordariomycetes</taxon>
        <taxon>Sordariomycetidae</taxon>
        <taxon>Sordariales</taxon>
        <taxon>Podosporaceae</taxon>
        <taxon>Podospora</taxon>
    </lineage>
</organism>
<keyword evidence="1" id="KW-0732">Signal</keyword>